<feature type="coiled-coil region" evidence="10">
    <location>
        <begin position="288"/>
        <end position="362"/>
    </location>
</feature>
<comment type="caution">
    <text evidence="11">The sequence shown here is derived from an EMBL/GenBank/DDBJ whole genome shotgun (WGS) entry which is preliminary data.</text>
</comment>
<evidence type="ECO:0000256" key="4">
    <source>
        <dbReference type="ARBA" id="ARBA00022846"/>
    </source>
</evidence>
<evidence type="ECO:0000256" key="5">
    <source>
        <dbReference type="ARBA" id="ARBA00023054"/>
    </source>
</evidence>
<evidence type="ECO:0008006" key="12">
    <source>
        <dbReference type="Google" id="ProtNLM"/>
    </source>
</evidence>
<evidence type="ECO:0000256" key="1">
    <source>
        <dbReference type="ARBA" id="ARBA00004611"/>
    </source>
</evidence>
<evidence type="ECO:0000256" key="2">
    <source>
        <dbReference type="ARBA" id="ARBA00006875"/>
    </source>
</evidence>
<accession>A0AAW2HUV1</accession>
<gene>
    <name evidence="11" type="ORF">PYX00_005838</name>
</gene>
<evidence type="ECO:0000256" key="3">
    <source>
        <dbReference type="ARBA" id="ARBA00022490"/>
    </source>
</evidence>
<evidence type="ECO:0000256" key="10">
    <source>
        <dbReference type="SAM" id="Coils"/>
    </source>
</evidence>
<comment type="subcellular location">
    <subcellularLocation>
        <location evidence="1">Cytoplasm</location>
        <location evidence="1">Cytoskeleton</location>
        <location evidence="1">Flagellum axoneme</location>
    </subcellularLocation>
</comment>
<protein>
    <recommendedName>
        <fullName evidence="12">RIB43A-like with coiled-coils protein 2</fullName>
    </recommendedName>
</protein>
<dbReference type="AlphaFoldDB" id="A0AAW2HUV1"/>
<keyword evidence="3" id="KW-0963">Cytoplasm</keyword>
<dbReference type="Pfam" id="PF05914">
    <property type="entry name" value="RIB43A"/>
    <property type="match status" value="1"/>
</dbReference>
<evidence type="ECO:0000256" key="6">
    <source>
        <dbReference type="ARBA" id="ARBA00023069"/>
    </source>
</evidence>
<proteinExistence type="inferred from homology"/>
<evidence type="ECO:0000256" key="8">
    <source>
        <dbReference type="ARBA" id="ARBA00023273"/>
    </source>
</evidence>
<evidence type="ECO:0000256" key="9">
    <source>
        <dbReference type="ARBA" id="ARBA00046435"/>
    </source>
</evidence>
<organism evidence="11">
    <name type="scientific">Menopon gallinae</name>
    <name type="common">poultry shaft louse</name>
    <dbReference type="NCBI Taxonomy" id="328185"/>
    <lineage>
        <taxon>Eukaryota</taxon>
        <taxon>Metazoa</taxon>
        <taxon>Ecdysozoa</taxon>
        <taxon>Arthropoda</taxon>
        <taxon>Hexapoda</taxon>
        <taxon>Insecta</taxon>
        <taxon>Pterygota</taxon>
        <taxon>Neoptera</taxon>
        <taxon>Paraneoptera</taxon>
        <taxon>Psocodea</taxon>
        <taxon>Troctomorpha</taxon>
        <taxon>Phthiraptera</taxon>
        <taxon>Amblycera</taxon>
        <taxon>Menoponidae</taxon>
        <taxon>Menopon</taxon>
    </lineage>
</organism>
<keyword evidence="6" id="KW-0969">Cilium</keyword>
<reference evidence="11" key="1">
    <citation type="journal article" date="2024" name="Gigascience">
        <title>Chromosome-level genome of the poultry shaft louse Menopon gallinae provides insight into the host-switching and adaptive evolution of parasitic lice.</title>
        <authorList>
            <person name="Xu Y."/>
            <person name="Ma L."/>
            <person name="Liu S."/>
            <person name="Liang Y."/>
            <person name="Liu Q."/>
            <person name="He Z."/>
            <person name="Tian L."/>
            <person name="Duan Y."/>
            <person name="Cai W."/>
            <person name="Li H."/>
            <person name="Song F."/>
        </authorList>
    </citation>
    <scope>NUCLEOTIDE SEQUENCE</scope>
    <source>
        <strain evidence="11">Cailab_2023a</strain>
    </source>
</reference>
<keyword evidence="8" id="KW-0966">Cell projection</keyword>
<comment type="subunit">
    <text evidence="9">Microtubule inner protein component of sperm flagellar doublet microtubules.</text>
</comment>
<sequence length="382" mass="46184">MSKRMFPLTKAELKEQAKIQRRRQANQERKERILNPRLRLFGVDVDAWQKQIEEKKRLKEQEKQREIDYHNQKIREDLICLAEAKRVKDEQKEILQKVQEFRRVHQRFEDRREYDLNDALYKKKALPARLSDDDPRCTISSAQKFEGEDLRREERLKVQGEQTRAWLKQQIEEKKQAEYEKQQAELIYMEAMIARDKRAIELARMEEECTRKLKASTAEFNKILADEKEAEQRRKQIQEDNDKNAEKANWLTSDFLTENPDVAMSNLGPNRMIGYMFKGLGPEAAFEVRKFQEQQIEEKKKRQEEEARIDKEWFALKTQLTRQIYFKDKELQEQQRALNAQIMEANRQLAMEKRERDEYLQKVVYTNVPTDEYYDQFNKSLY</sequence>
<dbReference type="EMBL" id="JARGDH010000003">
    <property type="protein sequence ID" value="KAL0273078.1"/>
    <property type="molecule type" value="Genomic_DNA"/>
</dbReference>
<comment type="similarity">
    <text evidence="2">Belongs to the RIB43A family.</text>
</comment>
<dbReference type="InterPro" id="IPR008805">
    <property type="entry name" value="RIB43A"/>
</dbReference>
<keyword evidence="7" id="KW-0206">Cytoskeleton</keyword>
<evidence type="ECO:0000256" key="7">
    <source>
        <dbReference type="ARBA" id="ARBA00023212"/>
    </source>
</evidence>
<dbReference type="PANTHER" id="PTHR14517:SF6">
    <property type="entry name" value="RE41410P"/>
    <property type="match status" value="1"/>
</dbReference>
<name>A0AAW2HUV1_9NEOP</name>
<keyword evidence="4" id="KW-0282">Flagellum</keyword>
<feature type="coiled-coil region" evidence="10">
    <location>
        <begin position="10"/>
        <end position="65"/>
    </location>
</feature>
<evidence type="ECO:0000313" key="11">
    <source>
        <dbReference type="EMBL" id="KAL0273078.1"/>
    </source>
</evidence>
<keyword evidence="5 10" id="KW-0175">Coiled coil</keyword>
<dbReference type="PANTHER" id="PTHR14517">
    <property type="entry name" value="RIB43A-RELATED"/>
    <property type="match status" value="1"/>
</dbReference>
<feature type="coiled-coil region" evidence="10">
    <location>
        <begin position="220"/>
        <end position="247"/>
    </location>
</feature>